<evidence type="ECO:0000259" key="3">
    <source>
        <dbReference type="Pfam" id="PF13403"/>
    </source>
</evidence>
<feature type="chain" id="PRO_5040199386" description="Hedgehog/Intein (Hint) domain-containing protein" evidence="2">
    <location>
        <begin position="23"/>
        <end position="248"/>
    </location>
</feature>
<reference evidence="4" key="1">
    <citation type="submission" date="2020-06" db="EMBL/GenBank/DDBJ databases">
        <authorList>
            <consortium name="Plant Systems Biology data submission"/>
        </authorList>
    </citation>
    <scope>NUCLEOTIDE SEQUENCE</scope>
    <source>
        <strain evidence="4">D6</strain>
    </source>
</reference>
<feature type="signal peptide" evidence="2">
    <location>
        <begin position="1"/>
        <end position="22"/>
    </location>
</feature>
<keyword evidence="5" id="KW-1185">Reference proteome</keyword>
<comment type="caution">
    <text evidence="4">The sequence shown here is derived from an EMBL/GenBank/DDBJ whole genome shotgun (WGS) entry which is preliminary data.</text>
</comment>
<protein>
    <recommendedName>
        <fullName evidence="3">Hedgehog/Intein (Hint) domain-containing protein</fullName>
    </recommendedName>
</protein>
<dbReference type="Proteomes" id="UP001153069">
    <property type="component" value="Unassembled WGS sequence"/>
</dbReference>
<feature type="domain" description="Hedgehog/Intein (Hint)" evidence="3">
    <location>
        <begin position="42"/>
        <end position="134"/>
    </location>
</feature>
<dbReference type="InterPro" id="IPR050387">
    <property type="entry name" value="Hedgehog_Signaling"/>
</dbReference>
<evidence type="ECO:0000313" key="4">
    <source>
        <dbReference type="EMBL" id="CAB9523230.1"/>
    </source>
</evidence>
<feature type="transmembrane region" description="Helical" evidence="1">
    <location>
        <begin position="189"/>
        <end position="207"/>
    </location>
</feature>
<gene>
    <name evidence="4" type="ORF">SEMRO_1392_G268800.1</name>
</gene>
<proteinExistence type="predicted"/>
<dbReference type="AlphaFoldDB" id="A0A9N8EMW6"/>
<keyword evidence="1" id="KW-1133">Transmembrane helix</keyword>
<dbReference type="PANTHER" id="PTHR11889">
    <property type="entry name" value="HEDGEHOG"/>
    <property type="match status" value="1"/>
</dbReference>
<keyword evidence="2" id="KW-0732">Signal</keyword>
<dbReference type="EMBL" id="CAICTM010001390">
    <property type="protein sequence ID" value="CAB9523230.1"/>
    <property type="molecule type" value="Genomic_DNA"/>
</dbReference>
<evidence type="ECO:0000256" key="1">
    <source>
        <dbReference type="SAM" id="Phobius"/>
    </source>
</evidence>
<organism evidence="4 5">
    <name type="scientific">Seminavis robusta</name>
    <dbReference type="NCBI Taxonomy" id="568900"/>
    <lineage>
        <taxon>Eukaryota</taxon>
        <taxon>Sar</taxon>
        <taxon>Stramenopiles</taxon>
        <taxon>Ochrophyta</taxon>
        <taxon>Bacillariophyta</taxon>
        <taxon>Bacillariophyceae</taxon>
        <taxon>Bacillariophycidae</taxon>
        <taxon>Naviculales</taxon>
        <taxon>Naviculaceae</taxon>
        <taxon>Seminavis</taxon>
    </lineage>
</organism>
<sequence length="248" mass="27622">MTRITGLTILVVYLLCCAKADAAKANVRRKLHDDDVHVTLVPCFSADTTVQVERQGTTAMKDLLVGDRIWTDQGHYEPVYAFGHYLPHQTAEFLTLTTGLYAPLVPSASFLVQHNSLLVSSYARMVQDSDHAHFQNGVVIMSQHDGIHLLLTPFRALCTNLLRCDQYSPDGYPPYVDTGMRILTWADQLPLVAQVVLLGLALLIFGILRMLELYGWAAVLVVLWRVAYLNGSSNPRRSSGHLCKIKMA</sequence>
<keyword evidence="1" id="KW-0472">Membrane</keyword>
<dbReference type="SUPFAM" id="SSF51294">
    <property type="entry name" value="Hedgehog/intein (Hint) domain"/>
    <property type="match status" value="1"/>
</dbReference>
<keyword evidence="1" id="KW-0812">Transmembrane</keyword>
<evidence type="ECO:0000313" key="5">
    <source>
        <dbReference type="Proteomes" id="UP001153069"/>
    </source>
</evidence>
<dbReference type="Gene3D" id="2.170.16.10">
    <property type="entry name" value="Hedgehog/Intein (Hint) domain"/>
    <property type="match status" value="1"/>
</dbReference>
<dbReference type="InterPro" id="IPR028992">
    <property type="entry name" value="Hedgehog/Intein_dom"/>
</dbReference>
<dbReference type="Pfam" id="PF13403">
    <property type="entry name" value="Hint_2"/>
    <property type="match status" value="1"/>
</dbReference>
<dbReference type="InterPro" id="IPR036844">
    <property type="entry name" value="Hint_dom_sf"/>
</dbReference>
<evidence type="ECO:0000256" key="2">
    <source>
        <dbReference type="SAM" id="SignalP"/>
    </source>
</evidence>
<feature type="transmembrane region" description="Helical" evidence="1">
    <location>
        <begin position="213"/>
        <end position="231"/>
    </location>
</feature>
<accession>A0A9N8EMW6</accession>
<dbReference type="PANTHER" id="PTHR11889:SF31">
    <property type="entry name" value="PROTEIN HEDGEHOG"/>
    <property type="match status" value="1"/>
</dbReference>
<name>A0A9N8EMW6_9STRA</name>